<reference evidence="1" key="1">
    <citation type="submission" date="2020-08" db="EMBL/GenBank/DDBJ databases">
        <title>Ramlibacter sp. GTP1 16S ribosomal RNA gene genome sequencing and assembly.</title>
        <authorList>
            <person name="Kang M."/>
        </authorList>
    </citation>
    <scope>NUCLEOTIDE SEQUENCE</scope>
    <source>
        <strain evidence="1">GTP1</strain>
    </source>
</reference>
<dbReference type="Proteomes" id="UP000596827">
    <property type="component" value="Unassembled WGS sequence"/>
</dbReference>
<sequence length="137" mass="14917">MSSPVPKQKCPAGARHLVTRNACYLLLRLDERLLLLLPPLLLLRDPLALARPPDEDDLLPLDRLLPLLPPLEADARLELLLLLRPDDDGDREEDDELRDAIACTPCTGCRATQGRAGPRVNLGASRGTAVGALAFCL</sequence>
<keyword evidence="2" id="KW-1185">Reference proteome</keyword>
<dbReference type="AlphaFoldDB" id="A0A923MD30"/>
<protein>
    <submittedName>
        <fullName evidence="1">Uncharacterized protein</fullName>
    </submittedName>
</protein>
<proteinExistence type="predicted"/>
<name>A0A923MD30_9BURK</name>
<dbReference type="RefSeq" id="WP_187083328.1">
    <property type="nucleotide sequence ID" value="NZ_JACORU010000008.1"/>
</dbReference>
<dbReference type="EMBL" id="JACORU010000008">
    <property type="protein sequence ID" value="MBC5766832.1"/>
    <property type="molecule type" value="Genomic_DNA"/>
</dbReference>
<accession>A0A923MD30</accession>
<comment type="caution">
    <text evidence="1">The sequence shown here is derived from an EMBL/GenBank/DDBJ whole genome shotgun (WGS) entry which is preliminary data.</text>
</comment>
<evidence type="ECO:0000313" key="2">
    <source>
        <dbReference type="Proteomes" id="UP000596827"/>
    </source>
</evidence>
<gene>
    <name evidence="1" type="ORF">H8R02_20370</name>
</gene>
<evidence type="ECO:0000313" key="1">
    <source>
        <dbReference type="EMBL" id="MBC5766832.1"/>
    </source>
</evidence>
<organism evidence="1 2">
    <name type="scientific">Ramlibacter albus</name>
    <dbReference type="NCBI Taxonomy" id="2079448"/>
    <lineage>
        <taxon>Bacteria</taxon>
        <taxon>Pseudomonadati</taxon>
        <taxon>Pseudomonadota</taxon>
        <taxon>Betaproteobacteria</taxon>
        <taxon>Burkholderiales</taxon>
        <taxon>Comamonadaceae</taxon>
        <taxon>Ramlibacter</taxon>
    </lineage>
</organism>